<sequence length="257" mass="30454">MKYATYRFKKFICLIIYCSLKVLLIVKVSSEVEISHKEVLVLSVVLIVIEKYELPENLQKQLEKAIKDMKESPGKIDFQEYLQKIEDQLNCFKDFDEKALKINDLNQMINLKFEILSSLTNLKTELFLLVEKMKSNDLESIRPNEINSIVSKIVKYLPDWIDCCSKITNKFNDLSNFINTQYATSRLQLLDIQKRLEFWKKLSDELQLSKELLESFEKRELYVKEYYLNYLVENLTEIGCLINNFCKQIIDEKIVKN</sequence>
<accession>A0A9N9G2K4</accession>
<reference evidence="1" key="1">
    <citation type="submission" date="2021-06" db="EMBL/GenBank/DDBJ databases">
        <authorList>
            <person name="Kallberg Y."/>
            <person name="Tangrot J."/>
            <person name="Rosling A."/>
        </authorList>
    </citation>
    <scope>NUCLEOTIDE SEQUENCE</scope>
    <source>
        <strain evidence="1">MA453B</strain>
    </source>
</reference>
<proteinExistence type="predicted"/>
<evidence type="ECO:0000313" key="1">
    <source>
        <dbReference type="EMBL" id="CAG8577184.1"/>
    </source>
</evidence>
<dbReference type="EMBL" id="CAJVPY010002972">
    <property type="protein sequence ID" value="CAG8577184.1"/>
    <property type="molecule type" value="Genomic_DNA"/>
</dbReference>
<organism evidence="1 2">
    <name type="scientific">Dentiscutata erythropus</name>
    <dbReference type="NCBI Taxonomy" id="1348616"/>
    <lineage>
        <taxon>Eukaryota</taxon>
        <taxon>Fungi</taxon>
        <taxon>Fungi incertae sedis</taxon>
        <taxon>Mucoromycota</taxon>
        <taxon>Glomeromycotina</taxon>
        <taxon>Glomeromycetes</taxon>
        <taxon>Diversisporales</taxon>
        <taxon>Gigasporaceae</taxon>
        <taxon>Dentiscutata</taxon>
    </lineage>
</organism>
<name>A0A9N9G2K4_9GLOM</name>
<protein>
    <submittedName>
        <fullName evidence="1">2263_t:CDS:1</fullName>
    </submittedName>
</protein>
<dbReference type="Proteomes" id="UP000789405">
    <property type="component" value="Unassembled WGS sequence"/>
</dbReference>
<keyword evidence="2" id="KW-1185">Reference proteome</keyword>
<evidence type="ECO:0000313" key="2">
    <source>
        <dbReference type="Proteomes" id="UP000789405"/>
    </source>
</evidence>
<gene>
    <name evidence="1" type="ORF">DERYTH_LOCUS6501</name>
</gene>
<dbReference type="OrthoDB" id="2436660at2759"/>
<comment type="caution">
    <text evidence="1">The sequence shown here is derived from an EMBL/GenBank/DDBJ whole genome shotgun (WGS) entry which is preliminary data.</text>
</comment>
<dbReference type="AlphaFoldDB" id="A0A9N9G2K4"/>